<gene>
    <name evidence="15" type="ORF">CBW65_08975</name>
</gene>
<reference evidence="16" key="1">
    <citation type="submission" date="2017-05" db="EMBL/GenBank/DDBJ databases">
        <authorList>
            <person name="Sung H."/>
        </authorList>
    </citation>
    <scope>NUCLEOTIDE SEQUENCE [LARGE SCALE GENOMIC DNA]</scope>
    <source>
        <strain evidence="16">AR23208</strain>
    </source>
</reference>
<keyword evidence="16" id="KW-1185">Reference proteome</keyword>
<evidence type="ECO:0000256" key="5">
    <source>
        <dbReference type="ARBA" id="ARBA00013269"/>
    </source>
</evidence>
<dbReference type="RefSeq" id="WP_087456532.1">
    <property type="nucleotide sequence ID" value="NZ_CP021434.1"/>
</dbReference>
<keyword evidence="10 13" id="KW-0460">Magnesium</keyword>
<evidence type="ECO:0000256" key="2">
    <source>
        <dbReference type="ARBA" id="ARBA00002901"/>
    </source>
</evidence>
<evidence type="ECO:0000256" key="3">
    <source>
        <dbReference type="ARBA" id="ARBA00005046"/>
    </source>
</evidence>
<keyword evidence="9 13" id="KW-0479">Metal-binding</keyword>
<dbReference type="EMBL" id="CP021434">
    <property type="protein sequence ID" value="ARU61150.1"/>
    <property type="molecule type" value="Genomic_DNA"/>
</dbReference>
<name>A0A1Y0ILJ2_9BACL</name>
<evidence type="ECO:0000256" key="6">
    <source>
        <dbReference type="ARBA" id="ARBA00021108"/>
    </source>
</evidence>
<keyword evidence="7 13" id="KW-0500">Molybdenum</keyword>
<comment type="pathway">
    <text evidence="3 13">Cofactor biosynthesis; molybdopterin biosynthesis.</text>
</comment>
<proteinExistence type="inferred from homology"/>
<protein>
    <recommendedName>
        <fullName evidence="6 13">Molybdopterin molybdenumtransferase</fullName>
        <ecNumber evidence="5 13">2.10.1.1</ecNumber>
    </recommendedName>
</protein>
<dbReference type="SUPFAM" id="SSF63867">
    <property type="entry name" value="MoeA C-terminal domain-like"/>
    <property type="match status" value="1"/>
</dbReference>
<dbReference type="InterPro" id="IPR038987">
    <property type="entry name" value="MoeA-like"/>
</dbReference>
<evidence type="ECO:0000256" key="4">
    <source>
        <dbReference type="ARBA" id="ARBA00010763"/>
    </source>
</evidence>
<comment type="similarity">
    <text evidence="4 13">Belongs to the MoeA family.</text>
</comment>
<comment type="cofactor">
    <cofactor evidence="1 13">
        <name>Mg(2+)</name>
        <dbReference type="ChEBI" id="CHEBI:18420"/>
    </cofactor>
</comment>
<comment type="catalytic activity">
    <reaction evidence="12">
        <text>adenylyl-molybdopterin + molybdate = Mo-molybdopterin + AMP + H(+)</text>
        <dbReference type="Rhea" id="RHEA:35047"/>
        <dbReference type="ChEBI" id="CHEBI:15378"/>
        <dbReference type="ChEBI" id="CHEBI:36264"/>
        <dbReference type="ChEBI" id="CHEBI:62727"/>
        <dbReference type="ChEBI" id="CHEBI:71302"/>
        <dbReference type="ChEBI" id="CHEBI:456215"/>
        <dbReference type="EC" id="2.10.1.1"/>
    </reaction>
</comment>
<dbReference type="GO" id="GO:0005829">
    <property type="term" value="C:cytosol"/>
    <property type="evidence" value="ECO:0007669"/>
    <property type="project" value="TreeGrafter"/>
</dbReference>
<sequence>MEMFLRLEEAWDVTLRRTDACPVETVPLFDAYGRVLAAAVQAKAPFPPFDRSALDGYAVRAADIQGASPDAPVELQVLEEVPAGTVPERVVGAGQAAKIMTGAPIPVGADAIVRKEAAELLGNPAGRNSESADGEGAEGLCQHAIVRILMDVPAGEAISVQGEDAPQGAMLLEAGTRIGAAETALLATNGEAMVPVYRRPRVGILVSGSEVRPLSGELLPGQIRDSNGPMLAALVRDLGGEPVLYGQVGDELEEIAARVKQMAAECDLVLTTGGVSVGDYDVMRDAYVQAGGEVVFWKVTMRPGTPVTFAEIAGTPVFGLSGNPAAAYVNFVMLVVPVLRKLAGLSQVLPRPVKAVLDSAGSAKVIGLDRFLRAELVSLDGQLVARAGKGQKAAILTSLVGIQGLVRIPAREEAPNGSLVDVYLLQEGALSR</sequence>
<dbReference type="PANTHER" id="PTHR10192:SF5">
    <property type="entry name" value="GEPHYRIN"/>
    <property type="match status" value="1"/>
</dbReference>
<dbReference type="Proteomes" id="UP000195437">
    <property type="component" value="Chromosome"/>
</dbReference>
<dbReference type="FunFam" id="3.40.980.10:FF:000004">
    <property type="entry name" value="Molybdopterin molybdenumtransferase"/>
    <property type="match status" value="1"/>
</dbReference>
<dbReference type="InterPro" id="IPR036135">
    <property type="entry name" value="MoeA_linker/N_sf"/>
</dbReference>
<dbReference type="FunFam" id="2.170.190.11:FF:000001">
    <property type="entry name" value="Molybdopterin molybdenumtransferase"/>
    <property type="match status" value="1"/>
</dbReference>
<evidence type="ECO:0000256" key="8">
    <source>
        <dbReference type="ARBA" id="ARBA00022679"/>
    </source>
</evidence>
<evidence type="ECO:0000256" key="13">
    <source>
        <dbReference type="RuleBase" id="RU365090"/>
    </source>
</evidence>
<dbReference type="PANTHER" id="PTHR10192">
    <property type="entry name" value="MOLYBDOPTERIN BIOSYNTHESIS PROTEIN"/>
    <property type="match status" value="1"/>
</dbReference>
<evidence type="ECO:0000256" key="9">
    <source>
        <dbReference type="ARBA" id="ARBA00022723"/>
    </source>
</evidence>
<evidence type="ECO:0000256" key="12">
    <source>
        <dbReference type="ARBA" id="ARBA00047317"/>
    </source>
</evidence>
<dbReference type="Gene3D" id="2.40.340.10">
    <property type="entry name" value="MoeA, C-terminal, domain IV"/>
    <property type="match status" value="1"/>
</dbReference>
<dbReference type="SUPFAM" id="SSF63882">
    <property type="entry name" value="MoeA N-terminal region -like"/>
    <property type="match status" value="1"/>
</dbReference>
<dbReference type="InterPro" id="IPR036688">
    <property type="entry name" value="MoeA_C_domain_IV_sf"/>
</dbReference>
<dbReference type="Gene3D" id="3.90.105.10">
    <property type="entry name" value="Molybdopterin biosynthesis moea protein, domain 2"/>
    <property type="match status" value="1"/>
</dbReference>
<dbReference type="GO" id="GO:0046872">
    <property type="term" value="F:metal ion binding"/>
    <property type="evidence" value="ECO:0007669"/>
    <property type="project" value="UniProtKB-UniRule"/>
</dbReference>
<dbReference type="NCBIfam" id="NF045515">
    <property type="entry name" value="Glp_gephyrin"/>
    <property type="match status" value="1"/>
</dbReference>
<dbReference type="Gene3D" id="2.170.190.11">
    <property type="entry name" value="Molybdopterin biosynthesis moea protein, domain 3"/>
    <property type="match status" value="1"/>
</dbReference>
<dbReference type="InterPro" id="IPR001453">
    <property type="entry name" value="MoaB/Mog_dom"/>
</dbReference>
<evidence type="ECO:0000259" key="14">
    <source>
        <dbReference type="SMART" id="SM00852"/>
    </source>
</evidence>
<dbReference type="InterPro" id="IPR005111">
    <property type="entry name" value="MoeA_C_domain_IV"/>
</dbReference>
<evidence type="ECO:0000256" key="1">
    <source>
        <dbReference type="ARBA" id="ARBA00001946"/>
    </source>
</evidence>
<dbReference type="CDD" id="cd00887">
    <property type="entry name" value="MoeA"/>
    <property type="match status" value="1"/>
</dbReference>
<feature type="domain" description="MoaB/Mog" evidence="14">
    <location>
        <begin position="203"/>
        <end position="341"/>
    </location>
</feature>
<evidence type="ECO:0000256" key="7">
    <source>
        <dbReference type="ARBA" id="ARBA00022505"/>
    </source>
</evidence>
<dbReference type="Gene3D" id="3.40.980.10">
    <property type="entry name" value="MoaB/Mog-like domain"/>
    <property type="match status" value="1"/>
</dbReference>
<keyword evidence="8 13" id="KW-0808">Transferase</keyword>
<dbReference type="KEGG" id="tum:CBW65_08975"/>
<dbReference type="Pfam" id="PF03453">
    <property type="entry name" value="MoeA_N"/>
    <property type="match status" value="1"/>
</dbReference>
<dbReference type="UniPathway" id="UPA00344"/>
<dbReference type="OrthoDB" id="9804758at2"/>
<evidence type="ECO:0000256" key="10">
    <source>
        <dbReference type="ARBA" id="ARBA00022842"/>
    </source>
</evidence>
<dbReference type="GO" id="GO:0006777">
    <property type="term" value="P:Mo-molybdopterin cofactor biosynthetic process"/>
    <property type="evidence" value="ECO:0007669"/>
    <property type="project" value="UniProtKB-UniRule"/>
</dbReference>
<evidence type="ECO:0000313" key="15">
    <source>
        <dbReference type="EMBL" id="ARU61150.1"/>
    </source>
</evidence>
<dbReference type="EC" id="2.10.1.1" evidence="5 13"/>
<comment type="function">
    <text evidence="2 13">Catalyzes the insertion of molybdate into adenylated molybdopterin with the concomitant release of AMP.</text>
</comment>
<evidence type="ECO:0000256" key="11">
    <source>
        <dbReference type="ARBA" id="ARBA00023150"/>
    </source>
</evidence>
<dbReference type="SUPFAM" id="SSF53218">
    <property type="entry name" value="Molybdenum cofactor biosynthesis proteins"/>
    <property type="match status" value="1"/>
</dbReference>
<dbReference type="AlphaFoldDB" id="A0A1Y0ILJ2"/>
<organism evidence="15 16">
    <name type="scientific">Tumebacillus avium</name>
    <dbReference type="NCBI Taxonomy" id="1903704"/>
    <lineage>
        <taxon>Bacteria</taxon>
        <taxon>Bacillati</taxon>
        <taxon>Bacillota</taxon>
        <taxon>Bacilli</taxon>
        <taxon>Bacillales</taxon>
        <taxon>Alicyclobacillaceae</taxon>
        <taxon>Tumebacillus</taxon>
    </lineage>
</organism>
<dbReference type="GO" id="GO:0061599">
    <property type="term" value="F:molybdopterin molybdotransferase activity"/>
    <property type="evidence" value="ECO:0007669"/>
    <property type="project" value="UniProtKB-UniRule"/>
</dbReference>
<dbReference type="Pfam" id="PF03454">
    <property type="entry name" value="MoeA_C"/>
    <property type="match status" value="1"/>
</dbReference>
<dbReference type="Pfam" id="PF00994">
    <property type="entry name" value="MoCF_biosynth"/>
    <property type="match status" value="1"/>
</dbReference>
<dbReference type="InterPro" id="IPR036425">
    <property type="entry name" value="MoaB/Mog-like_dom_sf"/>
</dbReference>
<dbReference type="NCBIfam" id="TIGR00177">
    <property type="entry name" value="molyb_syn"/>
    <property type="match status" value="1"/>
</dbReference>
<accession>A0A1Y0ILJ2</accession>
<dbReference type="InterPro" id="IPR005110">
    <property type="entry name" value="MoeA_linker/N"/>
</dbReference>
<keyword evidence="11 13" id="KW-0501">Molybdenum cofactor biosynthesis</keyword>
<dbReference type="SMART" id="SM00852">
    <property type="entry name" value="MoCF_biosynth"/>
    <property type="match status" value="1"/>
</dbReference>
<evidence type="ECO:0000313" key="16">
    <source>
        <dbReference type="Proteomes" id="UP000195437"/>
    </source>
</evidence>